<dbReference type="InterPro" id="IPR009200">
    <property type="entry name" value="DUF1269_membrane"/>
</dbReference>
<evidence type="ECO:0000256" key="1">
    <source>
        <dbReference type="SAM" id="MobiDB-lite"/>
    </source>
</evidence>
<evidence type="ECO:0000313" key="2">
    <source>
        <dbReference type="EMBL" id="MDA0162644.1"/>
    </source>
</evidence>
<name>A0A9X3S1Q0_9ACTN</name>
<dbReference type="AlphaFoldDB" id="A0A9X3S1Q0"/>
<dbReference type="EMBL" id="JAPDOD010000019">
    <property type="protein sequence ID" value="MDA0162644.1"/>
    <property type="molecule type" value="Genomic_DNA"/>
</dbReference>
<comment type="caution">
    <text evidence="2">The sequence shown here is derived from an EMBL/GenBank/DDBJ whole genome shotgun (WGS) entry which is preliminary data.</text>
</comment>
<dbReference type="Pfam" id="PF06897">
    <property type="entry name" value="DUF1269"/>
    <property type="match status" value="1"/>
</dbReference>
<feature type="compositionally biased region" description="Basic and acidic residues" evidence="1">
    <location>
        <begin position="190"/>
        <end position="217"/>
    </location>
</feature>
<proteinExistence type="predicted"/>
<protein>
    <submittedName>
        <fullName evidence="2">DUF1269 domain-containing protein</fullName>
    </submittedName>
</protein>
<dbReference type="Proteomes" id="UP001149140">
    <property type="component" value="Unassembled WGS sequence"/>
</dbReference>
<feature type="region of interest" description="Disordered" evidence="1">
    <location>
        <begin position="188"/>
        <end position="223"/>
    </location>
</feature>
<accession>A0A9X3S1Q0</accession>
<organism evidence="2 3">
    <name type="scientific">Solirubrobacter ginsenosidimutans</name>
    <dbReference type="NCBI Taxonomy" id="490573"/>
    <lineage>
        <taxon>Bacteria</taxon>
        <taxon>Bacillati</taxon>
        <taxon>Actinomycetota</taxon>
        <taxon>Thermoleophilia</taxon>
        <taxon>Solirubrobacterales</taxon>
        <taxon>Solirubrobacteraceae</taxon>
        <taxon>Solirubrobacter</taxon>
    </lineage>
</organism>
<sequence>MTNRDLQQNGGADATSTDNVISVSFDSDSNAYEALSALKELDGQGRLRIEAAAVVVRDDDGQILVKDRAGSGQYAGAASGGTLGVLLGILGGPLGVLIGGTYGLLVGSLFDLDEAERTESALSEISTSVRPRHTALLADVTEQSPDVVDTAMARLGGSVLRRPVADVEAEIAAAEKAQRDAQRAATEALARGRVERSKEQVRAKVDELKAKLPRRESAASARS</sequence>
<reference evidence="2" key="1">
    <citation type="submission" date="2022-10" db="EMBL/GenBank/DDBJ databases">
        <title>The WGS of Solirubrobacter ginsenosidimutans DSM 21036.</title>
        <authorList>
            <person name="Jiang Z."/>
        </authorList>
    </citation>
    <scope>NUCLEOTIDE SEQUENCE</scope>
    <source>
        <strain evidence="2">DSM 21036</strain>
    </source>
</reference>
<gene>
    <name evidence="2" type="ORF">OM076_20390</name>
</gene>
<dbReference type="RefSeq" id="WP_270041884.1">
    <property type="nucleotide sequence ID" value="NZ_JAPDOD010000019.1"/>
</dbReference>
<keyword evidence="3" id="KW-1185">Reference proteome</keyword>
<evidence type="ECO:0000313" key="3">
    <source>
        <dbReference type="Proteomes" id="UP001149140"/>
    </source>
</evidence>